<evidence type="ECO:0008006" key="5">
    <source>
        <dbReference type="Google" id="ProtNLM"/>
    </source>
</evidence>
<gene>
    <name evidence="3" type="ORF">Pla123a_22190</name>
</gene>
<keyword evidence="2" id="KW-1133">Transmembrane helix</keyword>
<reference evidence="3 4" key="1">
    <citation type="submission" date="2019-02" db="EMBL/GenBank/DDBJ databases">
        <title>Deep-cultivation of Planctomycetes and their phenomic and genomic characterization uncovers novel biology.</title>
        <authorList>
            <person name="Wiegand S."/>
            <person name="Jogler M."/>
            <person name="Boedeker C."/>
            <person name="Pinto D."/>
            <person name="Vollmers J."/>
            <person name="Rivas-Marin E."/>
            <person name="Kohn T."/>
            <person name="Peeters S.H."/>
            <person name="Heuer A."/>
            <person name="Rast P."/>
            <person name="Oberbeckmann S."/>
            <person name="Bunk B."/>
            <person name="Jeske O."/>
            <person name="Meyerdierks A."/>
            <person name="Storesund J.E."/>
            <person name="Kallscheuer N."/>
            <person name="Luecker S."/>
            <person name="Lage O.M."/>
            <person name="Pohl T."/>
            <person name="Merkel B.J."/>
            <person name="Hornburger P."/>
            <person name="Mueller R.-W."/>
            <person name="Bruemmer F."/>
            <person name="Labrenz M."/>
            <person name="Spormann A.M."/>
            <person name="Op Den Camp H."/>
            <person name="Overmann J."/>
            <person name="Amann R."/>
            <person name="Jetten M.S.M."/>
            <person name="Mascher T."/>
            <person name="Medema M.H."/>
            <person name="Devos D.P."/>
            <person name="Kaster A.-K."/>
            <person name="Ovreas L."/>
            <person name="Rohde M."/>
            <person name="Galperin M.Y."/>
            <person name="Jogler C."/>
        </authorList>
    </citation>
    <scope>NUCLEOTIDE SEQUENCE [LARGE SCALE GENOMIC DNA]</scope>
    <source>
        <strain evidence="3 4">Pla123a</strain>
    </source>
</reference>
<sequence>MSEATPPPHDDEPNPYQSPQADDSPAAGEAPSGAFESLYMAVALGATLVGVAISPGVGILIGLVAIPVMIRSLMLFRGRERRGLATSRGKKVGFIASSTMAAIGIYLMLTAFFAAWLFFGFYSGIVAVCGSGPRETPLNVTLFLLLGLGALLTGGWLSLKVIRTRWQEDVEAEDKAANRPPD</sequence>
<evidence type="ECO:0000313" key="3">
    <source>
        <dbReference type="EMBL" id="TWT77558.1"/>
    </source>
</evidence>
<dbReference type="EMBL" id="SJPO01000004">
    <property type="protein sequence ID" value="TWT77558.1"/>
    <property type="molecule type" value="Genomic_DNA"/>
</dbReference>
<protein>
    <recommendedName>
        <fullName evidence="5">DUF4190 domain-containing protein</fullName>
    </recommendedName>
</protein>
<accession>A0A5C5YRS8</accession>
<organism evidence="3 4">
    <name type="scientific">Posidoniimonas polymericola</name>
    <dbReference type="NCBI Taxonomy" id="2528002"/>
    <lineage>
        <taxon>Bacteria</taxon>
        <taxon>Pseudomonadati</taxon>
        <taxon>Planctomycetota</taxon>
        <taxon>Planctomycetia</taxon>
        <taxon>Pirellulales</taxon>
        <taxon>Lacipirellulaceae</taxon>
        <taxon>Posidoniimonas</taxon>
    </lineage>
</organism>
<evidence type="ECO:0000313" key="4">
    <source>
        <dbReference type="Proteomes" id="UP000318478"/>
    </source>
</evidence>
<feature type="transmembrane region" description="Helical" evidence="2">
    <location>
        <begin position="92"/>
        <end position="118"/>
    </location>
</feature>
<proteinExistence type="predicted"/>
<keyword evidence="4" id="KW-1185">Reference proteome</keyword>
<comment type="caution">
    <text evidence="3">The sequence shown here is derived from an EMBL/GenBank/DDBJ whole genome shotgun (WGS) entry which is preliminary data.</text>
</comment>
<name>A0A5C5YRS8_9BACT</name>
<dbReference type="RefSeq" id="WP_146586791.1">
    <property type="nucleotide sequence ID" value="NZ_SJPO01000004.1"/>
</dbReference>
<feature type="transmembrane region" description="Helical" evidence="2">
    <location>
        <begin position="38"/>
        <end position="71"/>
    </location>
</feature>
<feature type="region of interest" description="Disordered" evidence="1">
    <location>
        <begin position="1"/>
        <end position="30"/>
    </location>
</feature>
<keyword evidence="2" id="KW-0472">Membrane</keyword>
<keyword evidence="2" id="KW-0812">Transmembrane</keyword>
<evidence type="ECO:0000256" key="1">
    <source>
        <dbReference type="SAM" id="MobiDB-lite"/>
    </source>
</evidence>
<dbReference type="Proteomes" id="UP000318478">
    <property type="component" value="Unassembled WGS sequence"/>
</dbReference>
<evidence type="ECO:0000256" key="2">
    <source>
        <dbReference type="SAM" id="Phobius"/>
    </source>
</evidence>
<dbReference type="AlphaFoldDB" id="A0A5C5YRS8"/>
<feature type="transmembrane region" description="Helical" evidence="2">
    <location>
        <begin position="138"/>
        <end position="159"/>
    </location>
</feature>